<keyword evidence="4 5" id="KW-0472">Membrane</keyword>
<proteinExistence type="predicted"/>
<sequence length="111" mass="11997">MASAPPERAHRDPGLQPERTVMSWGRTTLSLCVAASVFLRWMPHYGVGTLAMVLLAVGLAAGIYLTQRRRYAVRARGISDERIHADVAAVLWMSLSVLAIGTLGLVVVLSV</sequence>
<dbReference type="GO" id="GO:0012505">
    <property type="term" value="C:endomembrane system"/>
    <property type="evidence" value="ECO:0007669"/>
    <property type="project" value="UniProtKB-SubCell"/>
</dbReference>
<gene>
    <name evidence="7" type="ORF">E9229_000670</name>
</gene>
<evidence type="ECO:0000259" key="6">
    <source>
        <dbReference type="Pfam" id="PF02656"/>
    </source>
</evidence>
<protein>
    <submittedName>
        <fullName evidence="7">Uncharacterized membrane protein YidH (DUF202 family)</fullName>
    </submittedName>
</protein>
<dbReference type="Pfam" id="PF02656">
    <property type="entry name" value="DUF202"/>
    <property type="match status" value="1"/>
</dbReference>
<evidence type="ECO:0000256" key="3">
    <source>
        <dbReference type="ARBA" id="ARBA00022989"/>
    </source>
</evidence>
<comment type="caution">
    <text evidence="7">The sequence shown here is derived from an EMBL/GenBank/DDBJ whole genome shotgun (WGS) entry which is preliminary data.</text>
</comment>
<accession>A0A839QEA1</accession>
<evidence type="ECO:0000256" key="2">
    <source>
        <dbReference type="ARBA" id="ARBA00022692"/>
    </source>
</evidence>
<dbReference type="EMBL" id="JACHVS010000001">
    <property type="protein sequence ID" value="MBB2994479.1"/>
    <property type="molecule type" value="Genomic_DNA"/>
</dbReference>
<feature type="domain" description="DUF202" evidence="6">
    <location>
        <begin position="12"/>
        <end position="76"/>
    </location>
</feature>
<keyword evidence="3 5" id="KW-1133">Transmembrane helix</keyword>
<comment type="subcellular location">
    <subcellularLocation>
        <location evidence="1">Endomembrane system</location>
        <topology evidence="1">Multi-pass membrane protein</topology>
    </subcellularLocation>
</comment>
<dbReference type="AlphaFoldDB" id="A0A839QEA1"/>
<name>A0A839QEA1_9MICC</name>
<evidence type="ECO:0000256" key="5">
    <source>
        <dbReference type="SAM" id="Phobius"/>
    </source>
</evidence>
<feature type="transmembrane region" description="Helical" evidence="5">
    <location>
        <begin position="87"/>
        <end position="109"/>
    </location>
</feature>
<dbReference type="InterPro" id="IPR003807">
    <property type="entry name" value="DUF202"/>
</dbReference>
<evidence type="ECO:0000256" key="1">
    <source>
        <dbReference type="ARBA" id="ARBA00004127"/>
    </source>
</evidence>
<dbReference type="Proteomes" id="UP000523000">
    <property type="component" value="Unassembled WGS sequence"/>
</dbReference>
<dbReference type="RefSeq" id="WP_183509844.1">
    <property type="nucleotide sequence ID" value="NZ_BAABGK010000025.1"/>
</dbReference>
<keyword evidence="2 5" id="KW-0812">Transmembrane</keyword>
<evidence type="ECO:0000313" key="8">
    <source>
        <dbReference type="Proteomes" id="UP000523000"/>
    </source>
</evidence>
<evidence type="ECO:0000256" key="4">
    <source>
        <dbReference type="ARBA" id="ARBA00023136"/>
    </source>
</evidence>
<reference evidence="7 8" key="1">
    <citation type="submission" date="2020-08" db="EMBL/GenBank/DDBJ databases">
        <title>Sequencing the genomes of 1000 actinobacteria strains.</title>
        <authorList>
            <person name="Klenk H.-P."/>
        </authorList>
    </citation>
    <scope>NUCLEOTIDE SEQUENCE [LARGE SCALE GENOMIC DNA]</scope>
    <source>
        <strain evidence="7 8">DSM 22826</strain>
    </source>
</reference>
<feature type="transmembrane region" description="Helical" evidence="5">
    <location>
        <begin position="45"/>
        <end position="66"/>
    </location>
</feature>
<evidence type="ECO:0000313" key="7">
    <source>
        <dbReference type="EMBL" id="MBB2994479.1"/>
    </source>
</evidence>
<keyword evidence="8" id="KW-1185">Reference proteome</keyword>
<organism evidence="7 8">
    <name type="scientific">Paeniglutamicibacter cryotolerans</name>
    <dbReference type="NCBI Taxonomy" id="670079"/>
    <lineage>
        <taxon>Bacteria</taxon>
        <taxon>Bacillati</taxon>
        <taxon>Actinomycetota</taxon>
        <taxon>Actinomycetes</taxon>
        <taxon>Micrococcales</taxon>
        <taxon>Micrococcaceae</taxon>
        <taxon>Paeniglutamicibacter</taxon>
    </lineage>
</organism>